<comment type="similarity">
    <text evidence="1">Belongs to the transposase 7 family.</text>
</comment>
<dbReference type="GO" id="GO:0006313">
    <property type="term" value="P:DNA transposition"/>
    <property type="evidence" value="ECO:0007669"/>
    <property type="project" value="InterPro"/>
</dbReference>
<protein>
    <submittedName>
        <fullName evidence="7">Tn3 family transposase</fullName>
    </submittedName>
</protein>
<dbReference type="InParanoid" id="A0A3N0VAH1"/>
<sequence length="975" mass="109411">MSQWKERFLGIEELPEELTQSELEDFFALSPKDIQAIAGSFNKQFRIPVAIQLCFIRLSGGRLNSFNTLPRPLLKFVGDQLGLVAPSIASLRALYKRENTRLKHQAWAMTHLGIAGHTKRQEAMLLAAMREASQGTSDTNRLMDIACRWLVDRKLLIPSLSTVRGICVRASIDTEENVYVAICKATTAEQRQAWMEALMAIRKDGRTTLEWLQSAPKKRSPKNMAAIFEKIDFLTGLGIAAIELPGVSSQRLQDYARLMQQRSPRSFKRLKPVSQILQLVSFLKVSLSQTSDMAIQLTGKMTSDICSRALANVKKGDATTIVSYRGALTNIFDMANDEKVEPDALRTKILELQKTFGETVFPSRLAAVRSELVDQNQNKSIRPLLKRLAKLDIKGNENDKGLSGLTALRGLYENSNTALPDHVKSHGTKWNSLIDEQKDRERAFRAFEAETLLNLRKSFRSGSCWLDYSNTFRDREHLLIPTAEWEKHKRRHYGLLRLPANVDDYLAPLIKAAELGIKAVAAALSRGELEINENDISLDRLEAEGEPPEVANARAMIDQEIGSIQLPDLMLEMDVKTRFTKALQGRLPKNDRELLLGYAGILGLGTDMTASGVAMMMSELSPEDVAGAMKGLEFDNAINKGNAMVLEFINQLPIVAMWGDGKAASSDMMSLTTSKHLWNARLDPRRQTPSVGMYTHVSDRWPIIYHQPIVLGERQPGVAIEGVIRQTELNIDRLAVDTHGYTDVAMAFSHGLGFDLCPRLRNLRERRLTVPRGMSVPEGIKEVVDSTLNLEHVRKHWDDLVRVMASMSNGTLSAVTALQRFGSAAKGDPIYRAGQQLGRLLRTIYLCDYFTKPEFRREITRLLNRGEHVHTLQHAIHLGAVRHDRARRPDEVVAISGALTFLSNLVIGWQASRIQEAVASLEKKGVVLSKEILRHISPVRYAGVNFRGTFRFPIDRYRQLLIIDGVPRLQIVRSN</sequence>
<evidence type="ECO:0000313" key="7">
    <source>
        <dbReference type="EMBL" id="ROH89689.1"/>
    </source>
</evidence>
<dbReference type="NCBIfam" id="NF033527">
    <property type="entry name" value="transpos_Tn3"/>
    <property type="match status" value="1"/>
</dbReference>
<evidence type="ECO:0000256" key="4">
    <source>
        <dbReference type="ARBA" id="ARBA00023172"/>
    </source>
</evidence>
<evidence type="ECO:0000256" key="1">
    <source>
        <dbReference type="ARBA" id="ARBA00009402"/>
    </source>
</evidence>
<dbReference type="InterPro" id="IPR047653">
    <property type="entry name" value="Tn3-like_transpos"/>
</dbReference>
<evidence type="ECO:0000313" key="8">
    <source>
        <dbReference type="Proteomes" id="UP000282106"/>
    </source>
</evidence>
<accession>A0A3N0VAH1</accession>
<dbReference type="Pfam" id="PF01526">
    <property type="entry name" value="DDE_Tnp_Tn3"/>
    <property type="match status" value="1"/>
</dbReference>
<organism evidence="7 8">
    <name type="scientific">Stagnimonas aquatica</name>
    <dbReference type="NCBI Taxonomy" id="2689987"/>
    <lineage>
        <taxon>Bacteria</taxon>
        <taxon>Pseudomonadati</taxon>
        <taxon>Pseudomonadota</taxon>
        <taxon>Gammaproteobacteria</taxon>
        <taxon>Nevskiales</taxon>
        <taxon>Nevskiaceae</taxon>
        <taxon>Stagnimonas</taxon>
    </lineage>
</organism>
<name>A0A3N0VAH1_9GAMM</name>
<feature type="domain" description="DUF4158" evidence="6">
    <location>
        <begin position="13"/>
        <end position="170"/>
    </location>
</feature>
<dbReference type="InterPro" id="IPR002513">
    <property type="entry name" value="Tn3_Tnp_DDE_dom"/>
</dbReference>
<dbReference type="RefSeq" id="WP_123211986.1">
    <property type="nucleotide sequence ID" value="NZ_RJVO01000004.1"/>
</dbReference>
<dbReference type="GO" id="GO:0003677">
    <property type="term" value="F:DNA binding"/>
    <property type="evidence" value="ECO:0007669"/>
    <property type="project" value="UniProtKB-KW"/>
</dbReference>
<keyword evidence="2" id="KW-0815">Transposition</keyword>
<dbReference type="Pfam" id="PF13700">
    <property type="entry name" value="DUF4158"/>
    <property type="match status" value="1"/>
</dbReference>
<feature type="domain" description="Tn3 transposase DDE" evidence="5">
    <location>
        <begin position="568"/>
        <end position="950"/>
    </location>
</feature>
<evidence type="ECO:0000259" key="5">
    <source>
        <dbReference type="Pfam" id="PF01526"/>
    </source>
</evidence>
<dbReference type="Proteomes" id="UP000282106">
    <property type="component" value="Unassembled WGS sequence"/>
</dbReference>
<gene>
    <name evidence="7" type="ORF">ED208_11240</name>
</gene>
<evidence type="ECO:0000256" key="3">
    <source>
        <dbReference type="ARBA" id="ARBA00023125"/>
    </source>
</evidence>
<proteinExistence type="inferred from homology"/>
<dbReference type="InterPro" id="IPR025296">
    <property type="entry name" value="DUF4158"/>
</dbReference>
<reference evidence="7 8" key="1">
    <citation type="submission" date="2018-10" db="EMBL/GenBank/DDBJ databases">
        <authorList>
            <person name="Chen W.-M."/>
        </authorList>
    </citation>
    <scope>NUCLEOTIDE SEQUENCE [LARGE SCALE GENOMIC DNA]</scope>
    <source>
        <strain evidence="7 8">THS-13</strain>
    </source>
</reference>
<evidence type="ECO:0000256" key="2">
    <source>
        <dbReference type="ARBA" id="ARBA00022578"/>
    </source>
</evidence>
<dbReference type="EMBL" id="RJVO01000004">
    <property type="protein sequence ID" value="ROH89689.1"/>
    <property type="molecule type" value="Genomic_DNA"/>
</dbReference>
<keyword evidence="4" id="KW-0233">DNA recombination</keyword>
<dbReference type="GO" id="GO:0004803">
    <property type="term" value="F:transposase activity"/>
    <property type="evidence" value="ECO:0007669"/>
    <property type="project" value="InterPro"/>
</dbReference>
<evidence type="ECO:0000259" key="6">
    <source>
        <dbReference type="Pfam" id="PF13700"/>
    </source>
</evidence>
<keyword evidence="8" id="KW-1185">Reference proteome</keyword>
<dbReference type="AlphaFoldDB" id="A0A3N0VAH1"/>
<comment type="caution">
    <text evidence="7">The sequence shown here is derived from an EMBL/GenBank/DDBJ whole genome shotgun (WGS) entry which is preliminary data.</text>
</comment>
<keyword evidence="3" id="KW-0238">DNA-binding</keyword>